<dbReference type="Proteomes" id="UP000604117">
    <property type="component" value="Unassembled WGS sequence"/>
</dbReference>
<gene>
    <name evidence="2" type="ORF">Asi02nite_76700</name>
</gene>
<organism evidence="2 3">
    <name type="scientific">Asanoa siamensis</name>
    <dbReference type="NCBI Taxonomy" id="926357"/>
    <lineage>
        <taxon>Bacteria</taxon>
        <taxon>Bacillati</taxon>
        <taxon>Actinomycetota</taxon>
        <taxon>Actinomycetes</taxon>
        <taxon>Micromonosporales</taxon>
        <taxon>Micromonosporaceae</taxon>
        <taxon>Asanoa</taxon>
    </lineage>
</organism>
<keyword evidence="3" id="KW-1185">Reference proteome</keyword>
<accession>A0ABQ4D3P3</accession>
<comment type="caution">
    <text evidence="2">The sequence shown here is derived from an EMBL/GenBank/DDBJ whole genome shotgun (WGS) entry which is preliminary data.</text>
</comment>
<evidence type="ECO:0008006" key="4">
    <source>
        <dbReference type="Google" id="ProtNLM"/>
    </source>
</evidence>
<reference evidence="2 3" key="1">
    <citation type="submission" date="2021-01" db="EMBL/GenBank/DDBJ databases">
        <title>Whole genome shotgun sequence of Asanoa siamensis NBRC 107932.</title>
        <authorList>
            <person name="Komaki H."/>
            <person name="Tamura T."/>
        </authorList>
    </citation>
    <scope>NUCLEOTIDE SEQUENCE [LARGE SCALE GENOMIC DNA]</scope>
    <source>
        <strain evidence="2 3">NBRC 107932</strain>
    </source>
</reference>
<feature type="compositionally biased region" description="Basic and acidic residues" evidence="1">
    <location>
        <begin position="74"/>
        <end position="92"/>
    </location>
</feature>
<feature type="region of interest" description="Disordered" evidence="1">
    <location>
        <begin position="62"/>
        <end position="92"/>
    </location>
</feature>
<evidence type="ECO:0000256" key="1">
    <source>
        <dbReference type="SAM" id="MobiDB-lite"/>
    </source>
</evidence>
<evidence type="ECO:0000313" key="3">
    <source>
        <dbReference type="Proteomes" id="UP000604117"/>
    </source>
</evidence>
<evidence type="ECO:0000313" key="2">
    <source>
        <dbReference type="EMBL" id="GIF78152.1"/>
    </source>
</evidence>
<protein>
    <recommendedName>
        <fullName evidence="4">ATP-grasp target RiPP</fullName>
    </recommendedName>
</protein>
<name>A0ABQ4D3P3_9ACTN</name>
<dbReference type="EMBL" id="BONE01000121">
    <property type="protein sequence ID" value="GIF78152.1"/>
    <property type="molecule type" value="Genomic_DNA"/>
</dbReference>
<feature type="region of interest" description="Disordered" evidence="1">
    <location>
        <begin position="1"/>
        <end position="21"/>
    </location>
</feature>
<sequence>MGTGYRPAMTTSDALLQGGPRDGTEFASEGAGLIELEIDGKVHRYIPTMRRLDDKAVYTYDGEVDPTGAQDGVENARDRSASPTAADREPPD</sequence>
<proteinExistence type="predicted"/>